<dbReference type="PANTHER" id="PTHR39173">
    <property type="entry name" value="ACETYLTRANSFERASE"/>
    <property type="match status" value="1"/>
</dbReference>
<dbReference type="EMBL" id="DVLT01000048">
    <property type="protein sequence ID" value="HIU03191.1"/>
    <property type="molecule type" value="Genomic_DNA"/>
</dbReference>
<dbReference type="SUPFAM" id="SSF55729">
    <property type="entry name" value="Acyl-CoA N-acyltransferases (Nat)"/>
    <property type="match status" value="1"/>
</dbReference>
<dbReference type="AlphaFoldDB" id="A0A9D1HHC3"/>
<gene>
    <name evidence="2" type="ORF">IAB63_08075</name>
</gene>
<reference evidence="2" key="1">
    <citation type="submission" date="2020-10" db="EMBL/GenBank/DDBJ databases">
        <authorList>
            <person name="Gilroy R."/>
        </authorList>
    </citation>
    <scope>NUCLEOTIDE SEQUENCE</scope>
    <source>
        <strain evidence="2">CHK187-14744</strain>
    </source>
</reference>
<protein>
    <submittedName>
        <fullName evidence="2">GNAT family N-acetyltransferase</fullName>
    </submittedName>
</protein>
<dbReference type="InterPro" id="IPR000182">
    <property type="entry name" value="GNAT_dom"/>
</dbReference>
<reference evidence="2" key="2">
    <citation type="journal article" date="2021" name="PeerJ">
        <title>Extensive microbial diversity within the chicken gut microbiome revealed by metagenomics and culture.</title>
        <authorList>
            <person name="Gilroy R."/>
            <person name="Ravi A."/>
            <person name="Getino M."/>
            <person name="Pursley I."/>
            <person name="Horton D.L."/>
            <person name="Alikhan N.F."/>
            <person name="Baker D."/>
            <person name="Gharbi K."/>
            <person name="Hall N."/>
            <person name="Watson M."/>
            <person name="Adriaenssens E.M."/>
            <person name="Foster-Nyarko E."/>
            <person name="Jarju S."/>
            <person name="Secka A."/>
            <person name="Antonio M."/>
            <person name="Oren A."/>
            <person name="Chaudhuri R.R."/>
            <person name="La Ragione R."/>
            <person name="Hildebrand F."/>
            <person name="Pallen M.J."/>
        </authorList>
    </citation>
    <scope>NUCLEOTIDE SEQUENCE</scope>
    <source>
        <strain evidence="2">CHK187-14744</strain>
    </source>
</reference>
<dbReference type="InterPro" id="IPR016181">
    <property type="entry name" value="Acyl_CoA_acyltransferase"/>
</dbReference>
<evidence type="ECO:0000313" key="3">
    <source>
        <dbReference type="Proteomes" id="UP000824164"/>
    </source>
</evidence>
<comment type="caution">
    <text evidence="2">The sequence shown here is derived from an EMBL/GenBank/DDBJ whole genome shotgun (WGS) entry which is preliminary data.</text>
</comment>
<evidence type="ECO:0000313" key="2">
    <source>
        <dbReference type="EMBL" id="HIU03191.1"/>
    </source>
</evidence>
<name>A0A9D1HHC3_9FIRM</name>
<organism evidence="2 3">
    <name type="scientific">Candidatus Onthocola gallistercoris</name>
    <dbReference type="NCBI Taxonomy" id="2840876"/>
    <lineage>
        <taxon>Bacteria</taxon>
        <taxon>Bacillati</taxon>
        <taxon>Bacillota</taxon>
        <taxon>Bacilli</taxon>
        <taxon>Candidatus Onthocola</taxon>
    </lineage>
</organism>
<dbReference type="GO" id="GO:0016747">
    <property type="term" value="F:acyltransferase activity, transferring groups other than amino-acyl groups"/>
    <property type="evidence" value="ECO:0007669"/>
    <property type="project" value="InterPro"/>
</dbReference>
<sequence>MRKLRFDDHNDLIGISDLRLGTNDFINTYAGQIGYSVRHSQRGKGYASEILRLTLTEAIQCGFSKILITCDEPNIASAKVIEKNGGIFEKTIPHPGFPDVKRYYVQLSK</sequence>
<proteinExistence type="predicted"/>
<dbReference type="Gene3D" id="3.40.630.30">
    <property type="match status" value="1"/>
</dbReference>
<dbReference type="Pfam" id="PF13302">
    <property type="entry name" value="Acetyltransf_3"/>
    <property type="match status" value="1"/>
</dbReference>
<evidence type="ECO:0000259" key="1">
    <source>
        <dbReference type="Pfam" id="PF13302"/>
    </source>
</evidence>
<feature type="domain" description="N-acetyltransferase" evidence="1">
    <location>
        <begin position="13"/>
        <end position="85"/>
    </location>
</feature>
<dbReference type="PANTHER" id="PTHR39173:SF1">
    <property type="entry name" value="ACETYLTRANSFERASE"/>
    <property type="match status" value="1"/>
</dbReference>
<accession>A0A9D1HHC3</accession>
<dbReference type="Proteomes" id="UP000824164">
    <property type="component" value="Unassembled WGS sequence"/>
</dbReference>